<keyword evidence="3" id="KW-1185">Reference proteome</keyword>
<feature type="chain" id="PRO_5002209029" evidence="1">
    <location>
        <begin position="19"/>
        <end position="130"/>
    </location>
</feature>
<dbReference type="Proteomes" id="UP000054538">
    <property type="component" value="Unassembled WGS sequence"/>
</dbReference>
<reference evidence="2 3" key="1">
    <citation type="submission" date="2014-04" db="EMBL/GenBank/DDBJ databases">
        <authorList>
            <consortium name="DOE Joint Genome Institute"/>
            <person name="Kuo A."/>
            <person name="Kohler A."/>
            <person name="Jargeat P."/>
            <person name="Nagy L.G."/>
            <person name="Floudas D."/>
            <person name="Copeland A."/>
            <person name="Barry K.W."/>
            <person name="Cichocki N."/>
            <person name="Veneault-Fourrey C."/>
            <person name="LaButti K."/>
            <person name="Lindquist E.A."/>
            <person name="Lipzen A."/>
            <person name="Lundell T."/>
            <person name="Morin E."/>
            <person name="Murat C."/>
            <person name="Sun H."/>
            <person name="Tunlid A."/>
            <person name="Henrissat B."/>
            <person name="Grigoriev I.V."/>
            <person name="Hibbett D.S."/>
            <person name="Martin F."/>
            <person name="Nordberg H.P."/>
            <person name="Cantor M.N."/>
            <person name="Hua S.X."/>
        </authorList>
    </citation>
    <scope>NUCLEOTIDE SEQUENCE [LARGE SCALE GENOMIC DNA]</scope>
    <source>
        <strain evidence="2 3">Ve08.2h10</strain>
    </source>
</reference>
<keyword evidence="1" id="KW-0732">Signal</keyword>
<dbReference type="AlphaFoldDB" id="A0A0D0DBJ5"/>
<dbReference type="HOGENOM" id="CLU_1938836_0_0_1"/>
<sequence>MSMLILLHFVSILEEPSLLPPIPSEDLPPSLPGDPLSLLCHSPRISKPSEHLAATLGQPYVSPVQLEDILDKDIPFPLPLKEVLEDLFTAGPDGLVMDTLLDDPATYKAAMASPYGPQWHAALQEKFDSL</sequence>
<evidence type="ECO:0000313" key="2">
    <source>
        <dbReference type="EMBL" id="KIK74635.1"/>
    </source>
</evidence>
<accession>A0A0D0DBJ5</accession>
<proteinExistence type="predicted"/>
<gene>
    <name evidence="2" type="ORF">PAXRUDRAFT_19674</name>
</gene>
<evidence type="ECO:0000313" key="3">
    <source>
        <dbReference type="Proteomes" id="UP000054538"/>
    </source>
</evidence>
<dbReference type="InParanoid" id="A0A0D0DBJ5"/>
<organism evidence="2 3">
    <name type="scientific">Paxillus rubicundulus Ve08.2h10</name>
    <dbReference type="NCBI Taxonomy" id="930991"/>
    <lineage>
        <taxon>Eukaryota</taxon>
        <taxon>Fungi</taxon>
        <taxon>Dikarya</taxon>
        <taxon>Basidiomycota</taxon>
        <taxon>Agaricomycotina</taxon>
        <taxon>Agaricomycetes</taxon>
        <taxon>Agaricomycetidae</taxon>
        <taxon>Boletales</taxon>
        <taxon>Paxilineae</taxon>
        <taxon>Paxillaceae</taxon>
        <taxon>Paxillus</taxon>
    </lineage>
</organism>
<reference evidence="3" key="2">
    <citation type="submission" date="2015-01" db="EMBL/GenBank/DDBJ databases">
        <title>Evolutionary Origins and Diversification of the Mycorrhizal Mutualists.</title>
        <authorList>
            <consortium name="DOE Joint Genome Institute"/>
            <consortium name="Mycorrhizal Genomics Consortium"/>
            <person name="Kohler A."/>
            <person name="Kuo A."/>
            <person name="Nagy L.G."/>
            <person name="Floudas D."/>
            <person name="Copeland A."/>
            <person name="Barry K.W."/>
            <person name="Cichocki N."/>
            <person name="Veneault-Fourrey C."/>
            <person name="LaButti K."/>
            <person name="Lindquist E.A."/>
            <person name="Lipzen A."/>
            <person name="Lundell T."/>
            <person name="Morin E."/>
            <person name="Murat C."/>
            <person name="Riley R."/>
            <person name="Ohm R."/>
            <person name="Sun H."/>
            <person name="Tunlid A."/>
            <person name="Henrissat B."/>
            <person name="Grigoriev I.V."/>
            <person name="Hibbett D.S."/>
            <person name="Martin F."/>
        </authorList>
    </citation>
    <scope>NUCLEOTIDE SEQUENCE [LARGE SCALE GENOMIC DNA]</scope>
    <source>
        <strain evidence="3">Ve08.2h10</strain>
    </source>
</reference>
<evidence type="ECO:0000256" key="1">
    <source>
        <dbReference type="SAM" id="SignalP"/>
    </source>
</evidence>
<dbReference type="EMBL" id="KN828682">
    <property type="protein sequence ID" value="KIK74635.1"/>
    <property type="molecule type" value="Genomic_DNA"/>
</dbReference>
<name>A0A0D0DBJ5_9AGAM</name>
<protein>
    <submittedName>
        <fullName evidence="2">Uncharacterized protein</fullName>
    </submittedName>
</protein>
<feature type="signal peptide" evidence="1">
    <location>
        <begin position="1"/>
        <end position="18"/>
    </location>
</feature>